<feature type="non-terminal residue" evidence="1">
    <location>
        <position position="69"/>
    </location>
</feature>
<comment type="caution">
    <text evidence="1">The sequence shown here is derived from an EMBL/GenBank/DDBJ whole genome shotgun (WGS) entry which is preliminary data.</text>
</comment>
<proteinExistence type="predicted"/>
<evidence type="ECO:0000313" key="1">
    <source>
        <dbReference type="EMBL" id="KAH7919812.1"/>
    </source>
</evidence>
<organism evidence="1 2">
    <name type="scientific">Leucogyrophana mollusca</name>
    <dbReference type="NCBI Taxonomy" id="85980"/>
    <lineage>
        <taxon>Eukaryota</taxon>
        <taxon>Fungi</taxon>
        <taxon>Dikarya</taxon>
        <taxon>Basidiomycota</taxon>
        <taxon>Agaricomycotina</taxon>
        <taxon>Agaricomycetes</taxon>
        <taxon>Agaricomycetidae</taxon>
        <taxon>Boletales</taxon>
        <taxon>Boletales incertae sedis</taxon>
        <taxon>Leucogyrophana</taxon>
    </lineage>
</organism>
<sequence>LARHWSDKHTATFMELKRILLSEPVLKGPRFDGTPFIVISDRSKDGFGAILAQRFTATGPSGKTVTTTH</sequence>
<evidence type="ECO:0000313" key="2">
    <source>
        <dbReference type="Proteomes" id="UP000790709"/>
    </source>
</evidence>
<protein>
    <submittedName>
        <fullName evidence="1">Uncharacterized protein</fullName>
    </submittedName>
</protein>
<name>A0ACB8B382_9AGAM</name>
<dbReference type="EMBL" id="MU266628">
    <property type="protein sequence ID" value="KAH7919812.1"/>
    <property type="molecule type" value="Genomic_DNA"/>
</dbReference>
<dbReference type="Proteomes" id="UP000790709">
    <property type="component" value="Unassembled WGS sequence"/>
</dbReference>
<accession>A0ACB8B382</accession>
<feature type="non-terminal residue" evidence="1">
    <location>
        <position position="1"/>
    </location>
</feature>
<reference evidence="1" key="1">
    <citation type="journal article" date="2021" name="New Phytol.">
        <title>Evolutionary innovations through gain and loss of genes in the ectomycorrhizal Boletales.</title>
        <authorList>
            <person name="Wu G."/>
            <person name="Miyauchi S."/>
            <person name="Morin E."/>
            <person name="Kuo A."/>
            <person name="Drula E."/>
            <person name="Varga T."/>
            <person name="Kohler A."/>
            <person name="Feng B."/>
            <person name="Cao Y."/>
            <person name="Lipzen A."/>
            <person name="Daum C."/>
            <person name="Hundley H."/>
            <person name="Pangilinan J."/>
            <person name="Johnson J."/>
            <person name="Barry K."/>
            <person name="LaButti K."/>
            <person name="Ng V."/>
            <person name="Ahrendt S."/>
            <person name="Min B."/>
            <person name="Choi I.G."/>
            <person name="Park H."/>
            <person name="Plett J.M."/>
            <person name="Magnuson J."/>
            <person name="Spatafora J.W."/>
            <person name="Nagy L.G."/>
            <person name="Henrissat B."/>
            <person name="Grigoriev I.V."/>
            <person name="Yang Z.L."/>
            <person name="Xu J."/>
            <person name="Martin F.M."/>
        </authorList>
    </citation>
    <scope>NUCLEOTIDE SEQUENCE</scope>
    <source>
        <strain evidence="1">KUC20120723A-06</strain>
    </source>
</reference>
<gene>
    <name evidence="1" type="ORF">BV22DRAFT_998338</name>
</gene>
<keyword evidence="2" id="KW-1185">Reference proteome</keyword>